<reference evidence="2 3" key="1">
    <citation type="submission" date="2021-03" db="EMBL/GenBank/DDBJ databases">
        <title>Antimicrobial resistance genes in bacteria isolated from Japanese honey, and their potential for conferring macrolide and lincosamide resistance in the American foulbrood pathogen Paenibacillus larvae.</title>
        <authorList>
            <person name="Okamoto M."/>
            <person name="Kumagai M."/>
            <person name="Kanamori H."/>
            <person name="Takamatsu D."/>
        </authorList>
    </citation>
    <scope>NUCLEOTIDE SEQUENCE [LARGE SCALE GENOMIC DNA]</scope>
    <source>
        <strain evidence="2 3">J42TS3</strain>
    </source>
</reference>
<protein>
    <recommendedName>
        <fullName evidence="1">ASCH domain-containing protein</fullName>
    </recommendedName>
</protein>
<evidence type="ECO:0000313" key="3">
    <source>
        <dbReference type="Proteomes" id="UP000679992"/>
    </source>
</evidence>
<dbReference type="SUPFAM" id="SSF88697">
    <property type="entry name" value="PUA domain-like"/>
    <property type="match status" value="1"/>
</dbReference>
<dbReference type="Proteomes" id="UP000679992">
    <property type="component" value="Unassembled WGS sequence"/>
</dbReference>
<sequence length="150" mass="17183">MKAITIHQPWATLIALEQKKFETRSWKIAYRGELAIHAGKKIDKKVCRWEPFRSVLAKHGYNEDNLPTGAIVAVCRLEECWSVSRSSETEILLSSDRPDISKETSIGKQEEIFGDYSDGRYAWELSHVQRLPEPVPATGRQGLWTWEALI</sequence>
<dbReference type="Gene3D" id="2.30.130.30">
    <property type="entry name" value="Hypothetical protein"/>
    <property type="match status" value="1"/>
</dbReference>
<name>A0ABQ4M714_9BACL</name>
<gene>
    <name evidence="2" type="ORF">J42TS3_08180</name>
</gene>
<dbReference type="EMBL" id="BOSL01000002">
    <property type="protein sequence ID" value="GIP51783.1"/>
    <property type="molecule type" value="Genomic_DNA"/>
</dbReference>
<dbReference type="RefSeq" id="WP_213653866.1">
    <property type="nucleotide sequence ID" value="NZ_BOSL01000002.1"/>
</dbReference>
<dbReference type="Pfam" id="PF04266">
    <property type="entry name" value="ASCH"/>
    <property type="match status" value="1"/>
</dbReference>
<keyword evidence="3" id="KW-1185">Reference proteome</keyword>
<evidence type="ECO:0000259" key="1">
    <source>
        <dbReference type="Pfam" id="PF04266"/>
    </source>
</evidence>
<evidence type="ECO:0000313" key="2">
    <source>
        <dbReference type="EMBL" id="GIP51783.1"/>
    </source>
</evidence>
<proteinExistence type="predicted"/>
<accession>A0ABQ4M714</accession>
<comment type="caution">
    <text evidence="2">The sequence shown here is derived from an EMBL/GenBank/DDBJ whole genome shotgun (WGS) entry which is preliminary data.</text>
</comment>
<feature type="domain" description="ASCH" evidence="1">
    <location>
        <begin position="4"/>
        <end position="83"/>
    </location>
</feature>
<organism evidence="2 3">
    <name type="scientific">Paenibacillus vini</name>
    <dbReference type="NCBI Taxonomy" id="1476024"/>
    <lineage>
        <taxon>Bacteria</taxon>
        <taxon>Bacillati</taxon>
        <taxon>Bacillota</taxon>
        <taxon>Bacilli</taxon>
        <taxon>Bacillales</taxon>
        <taxon>Paenibacillaceae</taxon>
        <taxon>Paenibacillus</taxon>
    </lineage>
</organism>
<dbReference type="InterPro" id="IPR007374">
    <property type="entry name" value="ASCH_domain"/>
</dbReference>
<dbReference type="InterPro" id="IPR015947">
    <property type="entry name" value="PUA-like_sf"/>
</dbReference>